<dbReference type="GO" id="GO:0008270">
    <property type="term" value="F:zinc ion binding"/>
    <property type="evidence" value="ECO:0007669"/>
    <property type="project" value="UniProtKB-KW"/>
</dbReference>
<dbReference type="PANTHER" id="PTHR48051:SF47">
    <property type="entry name" value="LEUCINE RICH REPEAT AND STERILE ALPHA MOTIF CONTAINING 1"/>
    <property type="match status" value="1"/>
</dbReference>
<reference evidence="8 9" key="1">
    <citation type="journal article" date="2017" name="Gigascience">
        <title>Genome sequence of the small brown planthopper, Laodelphax striatellus.</title>
        <authorList>
            <person name="Zhu J."/>
            <person name="Jiang F."/>
            <person name="Wang X."/>
            <person name="Yang P."/>
            <person name="Bao Y."/>
            <person name="Zhao W."/>
            <person name="Wang W."/>
            <person name="Lu H."/>
            <person name="Wang Q."/>
            <person name="Cui N."/>
            <person name="Li J."/>
            <person name="Chen X."/>
            <person name="Luo L."/>
            <person name="Yu J."/>
            <person name="Kang L."/>
            <person name="Cui F."/>
        </authorList>
    </citation>
    <scope>NUCLEOTIDE SEQUENCE [LARGE SCALE GENOMIC DNA]</scope>
    <source>
        <strain evidence="8">Lst14</strain>
    </source>
</reference>
<dbReference type="Gene3D" id="3.80.10.10">
    <property type="entry name" value="Ribonuclease Inhibitor"/>
    <property type="match status" value="1"/>
</dbReference>
<keyword evidence="4" id="KW-0862">Zinc</keyword>
<keyword evidence="3 5" id="KW-0479">Metal-binding</keyword>
<evidence type="ECO:0000256" key="3">
    <source>
        <dbReference type="ARBA" id="ARBA00022771"/>
    </source>
</evidence>
<dbReference type="PROSITE" id="PS50089">
    <property type="entry name" value="ZF_RING_2"/>
    <property type="match status" value="1"/>
</dbReference>
<dbReference type="InParanoid" id="A0A482XKM3"/>
<proteinExistence type="predicted"/>
<comment type="caution">
    <text evidence="8">The sequence shown here is derived from an EMBL/GenBank/DDBJ whole genome shotgun (WGS) entry which is preliminary data.</text>
</comment>
<evidence type="ECO:0000313" key="9">
    <source>
        <dbReference type="Proteomes" id="UP000291343"/>
    </source>
</evidence>
<evidence type="ECO:0000256" key="4">
    <source>
        <dbReference type="ARBA" id="ARBA00022833"/>
    </source>
</evidence>
<dbReference type="SMART" id="SM00364">
    <property type="entry name" value="LRR_BAC"/>
    <property type="match status" value="3"/>
</dbReference>
<feature type="coiled-coil region" evidence="6">
    <location>
        <begin position="289"/>
        <end position="341"/>
    </location>
</feature>
<dbReference type="InterPro" id="IPR032675">
    <property type="entry name" value="LRR_dom_sf"/>
</dbReference>
<dbReference type="PANTHER" id="PTHR48051">
    <property type="match status" value="1"/>
</dbReference>
<dbReference type="Pfam" id="PF13855">
    <property type="entry name" value="LRR_8"/>
    <property type="match status" value="1"/>
</dbReference>
<dbReference type="OrthoDB" id="1711136at2759"/>
<evidence type="ECO:0000313" key="8">
    <source>
        <dbReference type="EMBL" id="RZF46383.1"/>
    </source>
</evidence>
<feature type="domain" description="RING-type" evidence="7">
    <location>
        <begin position="655"/>
        <end position="690"/>
    </location>
</feature>
<dbReference type="SMART" id="SM00184">
    <property type="entry name" value="RING"/>
    <property type="match status" value="1"/>
</dbReference>
<dbReference type="InterPro" id="IPR001611">
    <property type="entry name" value="Leu-rich_rpt"/>
</dbReference>
<dbReference type="Gene3D" id="3.30.40.10">
    <property type="entry name" value="Zinc/RING finger domain, C3HC4 (zinc finger)"/>
    <property type="match status" value="1"/>
</dbReference>
<dbReference type="SUPFAM" id="SSF52058">
    <property type="entry name" value="L domain-like"/>
    <property type="match status" value="1"/>
</dbReference>
<name>A0A482XKM3_LAOST</name>
<dbReference type="GO" id="GO:0005737">
    <property type="term" value="C:cytoplasm"/>
    <property type="evidence" value="ECO:0007669"/>
    <property type="project" value="TreeGrafter"/>
</dbReference>
<dbReference type="SMR" id="A0A482XKM3"/>
<dbReference type="InterPro" id="IPR001841">
    <property type="entry name" value="Znf_RING"/>
</dbReference>
<gene>
    <name evidence="8" type="ORF">LSTR_LSTR007916</name>
</gene>
<evidence type="ECO:0000256" key="6">
    <source>
        <dbReference type="SAM" id="Coils"/>
    </source>
</evidence>
<dbReference type="AlphaFoldDB" id="A0A482XKM3"/>
<sequence length="702" mass="79616">MAFFGKKKNQQNYKAILEKKLYLAGVDPEPVFDLSDCDLKRVPSGIFSLCKVMRKECLLLQSNQLVSLEGGGNIGDLELIIKLDLHSNKLTSLPEGLGCLKNLVDLNVSENSLKLLPASICELPCLQSLDASFNKLKCLPTNIGYLKNMRSLHVNGNPKLLALPNTLALLTNLRDLRLDKETLEYPPAEVASNGPEAVLEFLSKDCDYTSPTFEPSNPNSIGMNENLLKQCHIDFEVDDDIFQEKVRNLAREKDLRMKELAAIEKDLKDQQMKELDFQKQRKIEKDELLKNLLVQENCLQNKIVEFQAQKDAERKEVITHFQKVEEQSEKMLTELLAANRKMMDPVVLEERDRAQREEMLSLQTLDLRRKEVIDAMEKMVAEELEQTAKMMNYELNRDEEARDILTRVEEVQQRIGCAAQQQRDLAVSCSGLQWMREVQSRCGRRGTALGLLMQRTDAHSQALCSEIVLAERQLATLTGLELMRRRMDARQLTNELSSKRIQLSEILMDLLEQRDQRRQQLLDTLLAIQESQANCSEDVWLKQYQRLMDQCPRSVRETLDPLLVHCLVQLNAVHCLPYLSAGSVDSLDEIALEKMGVSCSDKELILSALAMYREKQVNQYVPSAPELVQPNYQPSAPPILPTEDETAIDSDGCCCVVCMEGAYEVVFIPCGHLCVCVNCASSLRDCPLCRASVQQKIRAIVP</sequence>
<evidence type="ECO:0000259" key="7">
    <source>
        <dbReference type="PROSITE" id="PS50089"/>
    </source>
</evidence>
<keyword evidence="9" id="KW-1185">Reference proteome</keyword>
<keyword evidence="1" id="KW-0433">Leucine-rich repeat</keyword>
<keyword evidence="2" id="KW-0677">Repeat</keyword>
<dbReference type="SMART" id="SM00369">
    <property type="entry name" value="LRR_TYP"/>
    <property type="match status" value="3"/>
</dbReference>
<accession>A0A482XKM3</accession>
<dbReference type="Pfam" id="PF13920">
    <property type="entry name" value="zf-C3HC4_3"/>
    <property type="match status" value="1"/>
</dbReference>
<evidence type="ECO:0000256" key="2">
    <source>
        <dbReference type="ARBA" id="ARBA00022737"/>
    </source>
</evidence>
<dbReference type="STRING" id="195883.A0A482XKM3"/>
<protein>
    <recommendedName>
        <fullName evidence="7">RING-type domain-containing protein</fullName>
    </recommendedName>
</protein>
<dbReference type="InterPro" id="IPR050216">
    <property type="entry name" value="LRR_domain-containing"/>
</dbReference>
<dbReference type="Proteomes" id="UP000291343">
    <property type="component" value="Unassembled WGS sequence"/>
</dbReference>
<organism evidence="8 9">
    <name type="scientific">Laodelphax striatellus</name>
    <name type="common">Small brown planthopper</name>
    <name type="synonym">Delphax striatella</name>
    <dbReference type="NCBI Taxonomy" id="195883"/>
    <lineage>
        <taxon>Eukaryota</taxon>
        <taxon>Metazoa</taxon>
        <taxon>Ecdysozoa</taxon>
        <taxon>Arthropoda</taxon>
        <taxon>Hexapoda</taxon>
        <taxon>Insecta</taxon>
        <taxon>Pterygota</taxon>
        <taxon>Neoptera</taxon>
        <taxon>Paraneoptera</taxon>
        <taxon>Hemiptera</taxon>
        <taxon>Auchenorrhyncha</taxon>
        <taxon>Fulgoroidea</taxon>
        <taxon>Delphacidae</taxon>
        <taxon>Criomorphinae</taxon>
        <taxon>Laodelphax</taxon>
    </lineage>
</organism>
<evidence type="ECO:0000256" key="1">
    <source>
        <dbReference type="ARBA" id="ARBA00022614"/>
    </source>
</evidence>
<dbReference type="SUPFAM" id="SSF57850">
    <property type="entry name" value="RING/U-box"/>
    <property type="match status" value="1"/>
</dbReference>
<keyword evidence="3 5" id="KW-0863">Zinc-finger</keyword>
<dbReference type="EMBL" id="QKKF02006330">
    <property type="protein sequence ID" value="RZF46383.1"/>
    <property type="molecule type" value="Genomic_DNA"/>
</dbReference>
<evidence type="ECO:0000256" key="5">
    <source>
        <dbReference type="PROSITE-ProRule" id="PRU00175"/>
    </source>
</evidence>
<keyword evidence="6" id="KW-0175">Coiled coil</keyword>
<dbReference type="InterPro" id="IPR013083">
    <property type="entry name" value="Znf_RING/FYVE/PHD"/>
</dbReference>
<dbReference type="InterPro" id="IPR003591">
    <property type="entry name" value="Leu-rich_rpt_typical-subtyp"/>
</dbReference>